<sequence length="99" mass="12056">MLYNKSKFKSNRFNSINTINSKVFFNKTKNKIKFYTLSNICYNKMYKTIKIFSSFIYKYTITKFNIIQIKTILVNKQSKEYVIILKNLNLHNIPHFFYK</sequence>
<dbReference type="AlphaFoldDB" id="A0A411ADI4"/>
<dbReference type="EMBL" id="MH992228">
    <property type="protein sequence ID" value="QAX27110.1"/>
    <property type="molecule type" value="Genomic_DNA"/>
</dbReference>
<protein>
    <submittedName>
        <fullName evidence="2">Uncharacterized protein</fullName>
    </submittedName>
</protein>
<evidence type="ECO:0000313" key="1">
    <source>
        <dbReference type="EMBL" id="QAX27110.1"/>
    </source>
</evidence>
<accession>A0A411ADI4</accession>
<dbReference type="EMBL" id="MH992229">
    <property type="protein sequence ID" value="QAX27139.1"/>
    <property type="molecule type" value="Genomic_DNA"/>
</dbReference>
<evidence type="ECO:0000313" key="2">
    <source>
        <dbReference type="EMBL" id="QAX27139.1"/>
    </source>
</evidence>
<proteinExistence type="predicted"/>
<reference evidence="2" key="1">
    <citation type="submission" date="2018-09" db="EMBL/GenBank/DDBJ databases">
        <title>Comparative sequence analysis of Babesia apicoplast genomes of sheep originating from six regions.</title>
        <authorList>
            <person name="Wang X."/>
            <person name="Guan G."/>
        </authorList>
    </citation>
    <scope>NUCLEOTIDE SEQUENCE</scope>
    <source>
        <strain evidence="2">Hebei</strain>
        <strain evidence="1">Ningxian</strain>
    </source>
</reference>
<organism evidence="2">
    <name type="scientific">Babesia motasi</name>
    <dbReference type="NCBI Taxonomy" id="237580"/>
    <lineage>
        <taxon>Eukaryota</taxon>
        <taxon>Sar</taxon>
        <taxon>Alveolata</taxon>
        <taxon>Apicomplexa</taxon>
        <taxon>Aconoidasida</taxon>
        <taxon>Piroplasmida</taxon>
        <taxon>Babesiidae</taxon>
        <taxon>Babesia</taxon>
    </lineage>
</organism>
<name>A0A411ADI4_9APIC</name>